<dbReference type="NCBIfam" id="NF003153">
    <property type="entry name" value="PRK04115.1"/>
    <property type="match status" value="1"/>
</dbReference>
<dbReference type="Pfam" id="PF01886">
    <property type="entry name" value="DUF61"/>
    <property type="match status" value="1"/>
</dbReference>
<sequence>MEQVIKFELGRLNAHLPVKRISLKSALSASRPAVQGKNGNLHYFKREELKLLSKLLPESEWDKLQLPILIALESKLGRGAARISGEIEAKVIGKILQREATDNEIIVYRPELALIRRKLPTTTQYMFVW</sequence>
<dbReference type="InterPro" id="IPR002746">
    <property type="entry name" value="UPF0216"/>
</dbReference>
<dbReference type="HAMAP" id="MF_00585">
    <property type="entry name" value="UPF0216"/>
    <property type="match status" value="1"/>
</dbReference>
<evidence type="ECO:0000313" key="3">
    <source>
        <dbReference type="Proteomes" id="UP000074294"/>
    </source>
</evidence>
<comment type="similarity">
    <text evidence="1">Belongs to the UPF0216 family.</text>
</comment>
<dbReference type="EMBL" id="LQMQ01000044">
    <property type="protein sequence ID" value="KUO40294.1"/>
    <property type="molecule type" value="Genomic_DNA"/>
</dbReference>
<dbReference type="Proteomes" id="UP000074294">
    <property type="component" value="Unassembled WGS sequence"/>
</dbReference>
<name>A0A147JV28_HADYE</name>
<proteinExistence type="inferred from homology"/>
<dbReference type="AlphaFoldDB" id="A0A147JV28"/>
<dbReference type="PIRSF" id="PIRSF005264">
    <property type="entry name" value="UCP005264"/>
    <property type="match status" value="1"/>
</dbReference>
<organism evidence="2 3">
    <name type="scientific">Hadarchaeum yellowstonense</name>
    <dbReference type="NCBI Taxonomy" id="1776334"/>
    <lineage>
        <taxon>Archaea</taxon>
        <taxon>Methanobacteriati</taxon>
        <taxon>Candidatus Hadarchaeota</taxon>
        <taxon>Candidatus Hadarchaeia</taxon>
        <taxon>Candidatus Hadarchaeales</taxon>
        <taxon>Candidatus Hadarchaeaceae</taxon>
        <taxon>Candidatus Hadarchaeum</taxon>
    </lineage>
</organism>
<evidence type="ECO:0000313" key="2">
    <source>
        <dbReference type="EMBL" id="KUO40294.1"/>
    </source>
</evidence>
<evidence type="ECO:0000256" key="1">
    <source>
        <dbReference type="HAMAP-Rule" id="MF_00585"/>
    </source>
</evidence>
<gene>
    <name evidence="2" type="ORF">APZ16_06075</name>
</gene>
<reference evidence="2 3" key="1">
    <citation type="journal article" date="2016" name="Nat. Microbiol.">
        <title>Genomic inference of the metabolism of cosmopolitan subsurface Archaea, Hadesarchaea.</title>
        <authorList>
            <person name="Baker B.J."/>
            <person name="Saw J.H."/>
            <person name="Lind A.E."/>
            <person name="Lazar C.S."/>
            <person name="Hinrichs K.-U."/>
            <person name="Teske A.P."/>
            <person name="Ettema T.J."/>
        </authorList>
    </citation>
    <scope>NUCLEOTIDE SEQUENCE [LARGE SCALE GENOMIC DNA]</scope>
</reference>
<comment type="caution">
    <text evidence="2">The sequence shown here is derived from an EMBL/GenBank/DDBJ whole genome shotgun (WGS) entry which is preliminary data.</text>
</comment>
<dbReference type="STRING" id="1776334.APZ16_06075"/>
<accession>A0A147JV28</accession>
<protein>
    <recommendedName>
        <fullName evidence="1">UPF0216 protein APZ16_06075</fullName>
    </recommendedName>
</protein>